<evidence type="ECO:0000313" key="2">
    <source>
        <dbReference type="EMBL" id="RZC60849.1"/>
    </source>
</evidence>
<dbReference type="AlphaFoldDB" id="A0A4Y7JM84"/>
<dbReference type="Gramene" id="RZC60849">
    <property type="protein sequence ID" value="RZC60849"/>
    <property type="gene ID" value="C5167_022582"/>
</dbReference>
<organism evidence="2 3">
    <name type="scientific">Papaver somniferum</name>
    <name type="common">Opium poppy</name>
    <dbReference type="NCBI Taxonomy" id="3469"/>
    <lineage>
        <taxon>Eukaryota</taxon>
        <taxon>Viridiplantae</taxon>
        <taxon>Streptophyta</taxon>
        <taxon>Embryophyta</taxon>
        <taxon>Tracheophyta</taxon>
        <taxon>Spermatophyta</taxon>
        <taxon>Magnoliopsida</taxon>
        <taxon>Ranunculales</taxon>
        <taxon>Papaveraceae</taxon>
        <taxon>Papaveroideae</taxon>
        <taxon>Papaver</taxon>
    </lineage>
</organism>
<dbReference type="Proteomes" id="UP000316621">
    <property type="component" value="Chromosome 5"/>
</dbReference>
<gene>
    <name evidence="2" type="ORF">C5167_022582</name>
</gene>
<reference evidence="2 3" key="1">
    <citation type="journal article" date="2018" name="Science">
        <title>The opium poppy genome and morphinan production.</title>
        <authorList>
            <person name="Guo L."/>
            <person name="Winzer T."/>
            <person name="Yang X."/>
            <person name="Li Y."/>
            <person name="Ning Z."/>
            <person name="He Z."/>
            <person name="Teodor R."/>
            <person name="Lu Y."/>
            <person name="Bowser T.A."/>
            <person name="Graham I.A."/>
            <person name="Ye K."/>
        </authorList>
    </citation>
    <scope>NUCLEOTIDE SEQUENCE [LARGE SCALE GENOMIC DNA]</scope>
    <source>
        <strain evidence="3">cv. HN1</strain>
        <tissue evidence="2">Leaves</tissue>
    </source>
</reference>
<name>A0A4Y7JM84_PAPSO</name>
<evidence type="ECO:0000256" key="1">
    <source>
        <dbReference type="SAM" id="MobiDB-lite"/>
    </source>
</evidence>
<keyword evidence="3" id="KW-1185">Reference proteome</keyword>
<dbReference type="EMBL" id="CM010719">
    <property type="protein sequence ID" value="RZC60849.1"/>
    <property type="molecule type" value="Genomic_DNA"/>
</dbReference>
<sequence length="21" mass="2127">MSNGYYLGPKANNTGSVGLLA</sequence>
<feature type="region of interest" description="Disordered" evidence="1">
    <location>
        <begin position="1"/>
        <end position="21"/>
    </location>
</feature>
<accession>A0A4Y7JM84</accession>
<feature type="compositionally biased region" description="Polar residues" evidence="1">
    <location>
        <begin position="11"/>
        <end position="21"/>
    </location>
</feature>
<protein>
    <submittedName>
        <fullName evidence="2">Uncharacterized protein</fullName>
    </submittedName>
</protein>
<evidence type="ECO:0000313" key="3">
    <source>
        <dbReference type="Proteomes" id="UP000316621"/>
    </source>
</evidence>
<proteinExistence type="predicted"/>